<evidence type="ECO:0000256" key="3">
    <source>
        <dbReference type="ARBA" id="ARBA00023027"/>
    </source>
</evidence>
<dbReference type="InterPro" id="IPR027546">
    <property type="entry name" value="Sirtuin_class_III"/>
</dbReference>
<dbReference type="Pfam" id="PF02146">
    <property type="entry name" value="SIR2"/>
    <property type="match status" value="1"/>
</dbReference>
<dbReference type="GO" id="GO:0036055">
    <property type="term" value="F:protein-succinyllysine desuccinylase activity"/>
    <property type="evidence" value="ECO:0007669"/>
    <property type="project" value="InterPro"/>
</dbReference>
<dbReference type="InterPro" id="IPR026591">
    <property type="entry name" value="Sirtuin_cat_small_dom_sf"/>
</dbReference>
<dbReference type="STRING" id="435880.SAMN04487988_11051"/>
<evidence type="ECO:0000256" key="4">
    <source>
        <dbReference type="PROSITE-ProRule" id="PRU00236"/>
    </source>
</evidence>
<dbReference type="Gene3D" id="3.40.50.1220">
    <property type="entry name" value="TPP-binding domain"/>
    <property type="match status" value="1"/>
</dbReference>
<evidence type="ECO:0000259" key="5">
    <source>
        <dbReference type="PROSITE" id="PS50305"/>
    </source>
</evidence>
<feature type="domain" description="Deacetylase sirtuin-type" evidence="5">
    <location>
        <begin position="1"/>
        <end position="231"/>
    </location>
</feature>
<dbReference type="GO" id="GO:0017136">
    <property type="term" value="F:histone deacetylase activity, NAD-dependent"/>
    <property type="evidence" value="ECO:0007669"/>
    <property type="project" value="TreeGrafter"/>
</dbReference>
<dbReference type="EMBL" id="FOPC01000010">
    <property type="protein sequence ID" value="SFG90768.1"/>
    <property type="molecule type" value="Genomic_DNA"/>
</dbReference>
<sequence length="231" mass="26053">MPKGKLVVLSGAGISVESGIKTFRDSDGLWENHDIMEVATPHGWKKNQKLVLDFYNQRRKQERECQPNLAHHILVELEKYFEVKIITQNIDSLHERAGSSDVLHLHGEINKAQSSLDPNLIYPLDHWEIKSGDTCERGSQLRPHVVWFGEPVPKMEEAIQLVEKADIFIIVGTSLQVYPAASLVDFVPHHSPIYLVDPQVPETKPNKNLIAIPENASTGMKKVKEMIIQSG</sequence>
<protein>
    <recommendedName>
        <fullName evidence="1">protein acetyllysine N-acetyltransferase</fullName>
        <ecNumber evidence="1">2.3.1.286</ecNumber>
    </recommendedName>
</protein>
<dbReference type="GO" id="GO:0070403">
    <property type="term" value="F:NAD+ binding"/>
    <property type="evidence" value="ECO:0007669"/>
    <property type="project" value="InterPro"/>
</dbReference>
<dbReference type="Proteomes" id="UP000199642">
    <property type="component" value="Unassembled WGS sequence"/>
</dbReference>
<dbReference type="InterPro" id="IPR029035">
    <property type="entry name" value="DHS-like_NAD/FAD-binding_dom"/>
</dbReference>
<reference evidence="7" key="1">
    <citation type="submission" date="2016-10" db="EMBL/GenBank/DDBJ databases">
        <authorList>
            <person name="Varghese N."/>
            <person name="Submissions S."/>
        </authorList>
    </citation>
    <scope>NUCLEOTIDE SEQUENCE [LARGE SCALE GENOMIC DNA]</scope>
    <source>
        <strain evidence="7">DSM 19315</strain>
    </source>
</reference>
<dbReference type="SUPFAM" id="SSF52467">
    <property type="entry name" value="DHS-like NAD/FAD-binding domain"/>
    <property type="match status" value="1"/>
</dbReference>
<keyword evidence="2" id="KW-0808">Transferase</keyword>
<dbReference type="InterPro" id="IPR003000">
    <property type="entry name" value="Sirtuin"/>
</dbReference>
<dbReference type="PROSITE" id="PS50305">
    <property type="entry name" value="SIRTUIN"/>
    <property type="match status" value="1"/>
</dbReference>
<evidence type="ECO:0000313" key="7">
    <source>
        <dbReference type="Proteomes" id="UP000199642"/>
    </source>
</evidence>
<dbReference type="AlphaFoldDB" id="A0A1I2VNA8"/>
<dbReference type="PANTHER" id="PTHR11085:SF4">
    <property type="entry name" value="NAD-DEPENDENT PROTEIN DEACYLASE"/>
    <property type="match status" value="1"/>
</dbReference>
<dbReference type="CDD" id="cd01412">
    <property type="entry name" value="SIRT5_Af1_CobB"/>
    <property type="match status" value="1"/>
</dbReference>
<dbReference type="RefSeq" id="WP_092792644.1">
    <property type="nucleotide sequence ID" value="NZ_FOPC01000010.1"/>
</dbReference>
<dbReference type="OrthoDB" id="9800582at2"/>
<dbReference type="PANTHER" id="PTHR11085">
    <property type="entry name" value="NAD-DEPENDENT PROTEIN DEACYLASE SIRTUIN-5, MITOCHONDRIAL-RELATED"/>
    <property type="match status" value="1"/>
</dbReference>
<dbReference type="Gene3D" id="3.30.1600.10">
    <property type="entry name" value="SIR2/SIRT2 'Small Domain"/>
    <property type="match status" value="1"/>
</dbReference>
<gene>
    <name evidence="6" type="ORF">SAMN04487988_11051</name>
</gene>
<evidence type="ECO:0000256" key="1">
    <source>
        <dbReference type="ARBA" id="ARBA00012928"/>
    </source>
</evidence>
<comment type="caution">
    <text evidence="4">Lacks conserved residue(s) required for the propagation of feature annotation.</text>
</comment>
<keyword evidence="3" id="KW-0520">NAD</keyword>
<dbReference type="InterPro" id="IPR050134">
    <property type="entry name" value="NAD-dep_sirtuin_deacylases"/>
</dbReference>
<dbReference type="GO" id="GO:0036054">
    <property type="term" value="F:protein-malonyllysine demalonylase activity"/>
    <property type="evidence" value="ECO:0007669"/>
    <property type="project" value="InterPro"/>
</dbReference>
<proteinExistence type="predicted"/>
<evidence type="ECO:0000313" key="6">
    <source>
        <dbReference type="EMBL" id="SFG90768.1"/>
    </source>
</evidence>
<keyword evidence="7" id="KW-1185">Reference proteome</keyword>
<evidence type="ECO:0000256" key="2">
    <source>
        <dbReference type="ARBA" id="ARBA00022679"/>
    </source>
</evidence>
<organism evidence="6 7">
    <name type="scientific">Algoriphagus hitonicola</name>
    <dbReference type="NCBI Taxonomy" id="435880"/>
    <lineage>
        <taxon>Bacteria</taxon>
        <taxon>Pseudomonadati</taxon>
        <taxon>Bacteroidota</taxon>
        <taxon>Cytophagia</taxon>
        <taxon>Cytophagales</taxon>
        <taxon>Cyclobacteriaceae</taxon>
        <taxon>Algoriphagus</taxon>
    </lineage>
</organism>
<accession>A0A1I2VNA8</accession>
<name>A0A1I2VNA8_9BACT</name>
<dbReference type="InterPro" id="IPR026590">
    <property type="entry name" value="Ssirtuin_cat_dom"/>
</dbReference>
<dbReference type="EC" id="2.3.1.286" evidence="1"/>